<dbReference type="PATRIC" id="fig|294.133.peg.2398"/>
<evidence type="ECO:0000313" key="2">
    <source>
        <dbReference type="Proteomes" id="UP000033400"/>
    </source>
</evidence>
<dbReference type="Proteomes" id="UP000033400">
    <property type="component" value="Unassembled WGS sequence"/>
</dbReference>
<dbReference type="EMBL" id="LACH01000003">
    <property type="protein sequence ID" value="KJZ67335.1"/>
    <property type="molecule type" value="Genomic_DNA"/>
</dbReference>
<dbReference type="AlphaFoldDB" id="A0A0F4VFM8"/>
<organism evidence="1 2">
    <name type="scientific">Pseudomonas fluorescens</name>
    <dbReference type="NCBI Taxonomy" id="294"/>
    <lineage>
        <taxon>Bacteria</taxon>
        <taxon>Pseudomonadati</taxon>
        <taxon>Pseudomonadota</taxon>
        <taxon>Gammaproteobacteria</taxon>
        <taxon>Pseudomonadales</taxon>
        <taxon>Pseudomonadaceae</taxon>
        <taxon>Pseudomonas</taxon>
    </lineage>
</organism>
<comment type="caution">
    <text evidence="1">The sequence shown here is derived from an EMBL/GenBank/DDBJ whole genome shotgun (WGS) entry which is preliminary data.</text>
</comment>
<name>A0A0F4VFM8_PSEFL</name>
<proteinExistence type="predicted"/>
<protein>
    <submittedName>
        <fullName evidence="1">Uncharacterized protein</fullName>
    </submittedName>
</protein>
<evidence type="ECO:0000313" key="1">
    <source>
        <dbReference type="EMBL" id="KJZ67335.1"/>
    </source>
</evidence>
<dbReference type="OrthoDB" id="5898505at2"/>
<reference evidence="1 2" key="1">
    <citation type="submission" date="2015-03" db="EMBL/GenBank/DDBJ databases">
        <title>Comparative genomics of Pseudomonas insights into diversity of traits involved in vanlence and defense.</title>
        <authorList>
            <person name="Qin Y."/>
        </authorList>
    </citation>
    <scope>NUCLEOTIDE SEQUENCE [LARGE SCALE GENOMIC DNA]</scope>
    <source>
        <strain evidence="1 2">H24</strain>
    </source>
</reference>
<sequence length="100" mass="11640">MHLLNTYCSQDEAEEAVALLKGPTRVASERDDTDTIYNLFAEATWANLHSLEMYDLPELKALLMDRASWGQIQIQRHQEILRGLERVSKKYDLKLPAHWQ</sequence>
<gene>
    <name evidence="1" type="ORF">VD17_03190</name>
</gene>
<accession>A0A0F4VFM8</accession>